<name>A0AAD6BGR7_9TELE</name>
<evidence type="ECO:0000313" key="1">
    <source>
        <dbReference type="EMBL" id="KAJ4943664.1"/>
    </source>
</evidence>
<organism evidence="1 2">
    <name type="scientific">Pogonophryne albipinna</name>
    <dbReference type="NCBI Taxonomy" id="1090488"/>
    <lineage>
        <taxon>Eukaryota</taxon>
        <taxon>Metazoa</taxon>
        <taxon>Chordata</taxon>
        <taxon>Craniata</taxon>
        <taxon>Vertebrata</taxon>
        <taxon>Euteleostomi</taxon>
        <taxon>Actinopterygii</taxon>
        <taxon>Neopterygii</taxon>
        <taxon>Teleostei</taxon>
        <taxon>Neoteleostei</taxon>
        <taxon>Acanthomorphata</taxon>
        <taxon>Eupercaria</taxon>
        <taxon>Perciformes</taxon>
        <taxon>Notothenioidei</taxon>
        <taxon>Pogonophryne</taxon>
    </lineage>
</organism>
<accession>A0AAD6BGR7</accession>
<evidence type="ECO:0000313" key="2">
    <source>
        <dbReference type="Proteomes" id="UP001219934"/>
    </source>
</evidence>
<dbReference type="EMBL" id="JAPTMU010000005">
    <property type="protein sequence ID" value="KAJ4943664.1"/>
    <property type="molecule type" value="Genomic_DNA"/>
</dbReference>
<protein>
    <recommendedName>
        <fullName evidence="3">DUF4371 domain-containing protein</fullName>
    </recommendedName>
</protein>
<comment type="caution">
    <text evidence="1">The sequence shown here is derived from an EMBL/GenBank/DDBJ whole genome shotgun (WGS) entry which is preliminary data.</text>
</comment>
<reference evidence="1" key="1">
    <citation type="submission" date="2022-11" db="EMBL/GenBank/DDBJ databases">
        <title>Chromosome-level genome of Pogonophryne albipinna.</title>
        <authorList>
            <person name="Jo E."/>
        </authorList>
    </citation>
    <scope>NUCLEOTIDE SEQUENCE</scope>
    <source>
        <strain evidence="1">SGF0006</strain>
        <tissue evidence="1">Muscle</tissue>
    </source>
</reference>
<dbReference type="Proteomes" id="UP001219934">
    <property type="component" value="Unassembled WGS sequence"/>
</dbReference>
<proteinExistence type="predicted"/>
<sequence>MKHDTFKVAFPPKTEARKRKIEALQASWVLAKHNRPFTDAEVFKEVMVTVLEELATDKSMDGVIASVKQVSLSARSAIRRIEALSDAVQGVIIKGLSQANYFSLAIDESTDSTDVVQGTSSTQHRLFRQLVAESEEATHDDLLLHNDVRWLSKGKAVDRFCALLDEVKAFLRLSKIRAAADHLALLGDEKFMSNVAFLADIFGHLNQLNLQLQGRGKTIDMVEKLESFTRKEMFESDISIGRLLHFSTLKSQALGQVTELMVDFIKQLRANFTSRFEDYSIPKYIIAFVRDPLTVRPNEAALEMELIDFQTSSLVSDALRSAESTHERNRLTHKNLENCLRIKVTSISPDIQKIATDGRCQFSH</sequence>
<dbReference type="AlphaFoldDB" id="A0AAD6BGR7"/>
<dbReference type="PANTHER" id="PTHR45913:SF21">
    <property type="entry name" value="DUF4371 DOMAIN-CONTAINING PROTEIN"/>
    <property type="match status" value="1"/>
</dbReference>
<evidence type="ECO:0008006" key="3">
    <source>
        <dbReference type="Google" id="ProtNLM"/>
    </source>
</evidence>
<keyword evidence="2" id="KW-1185">Reference proteome</keyword>
<dbReference type="PANTHER" id="PTHR45913">
    <property type="entry name" value="EPM2A-INTERACTING PROTEIN 1"/>
    <property type="match status" value="1"/>
</dbReference>
<gene>
    <name evidence="1" type="ORF">JOQ06_006162</name>
</gene>